<evidence type="ECO:0000313" key="2">
    <source>
        <dbReference type="Proteomes" id="UP001549184"/>
    </source>
</evidence>
<reference evidence="1 2" key="1">
    <citation type="submission" date="2024-06" db="EMBL/GenBank/DDBJ databases">
        <title>Sorghum-associated microbial communities from plants grown in Nebraska, USA.</title>
        <authorList>
            <person name="Schachtman D."/>
        </authorList>
    </citation>
    <scope>NUCLEOTIDE SEQUENCE [LARGE SCALE GENOMIC DNA]</scope>
    <source>
        <strain evidence="1 2">1073</strain>
    </source>
</reference>
<sequence>MARVTECRAVGTGCHGLIARSAGIVRTIGRTVGFEVVLCRRRGGADLLELRHVHRVGIVRADRYVGDLALVADAADRHGVGRIGNGVGTQRHAVGGAGIGAVANRASVGGIGASTAAHGCGADALRDGVGTDRAAVVVVRDATRTDRRTFDAIGQTVGTVRAAAITERRSVGTRRRAVHSFGIGLITAGQRAFRRGGGTHAHGLRTTGGDFGHGTKGNGVANVRTAILDARDCTIADRHVARTRTTAGPSIDAHRLIVGVRRDGTMANPHGIGAPRHTPVADGNGIRGALIRAVGQRILAEGDTAITAGERFIAYGNSTAEA</sequence>
<organism evidence="1 2">
    <name type="scientific">Dyella japonica</name>
    <dbReference type="NCBI Taxonomy" id="231455"/>
    <lineage>
        <taxon>Bacteria</taxon>
        <taxon>Pseudomonadati</taxon>
        <taxon>Pseudomonadota</taxon>
        <taxon>Gammaproteobacteria</taxon>
        <taxon>Lysobacterales</taxon>
        <taxon>Rhodanobacteraceae</taxon>
        <taxon>Dyella</taxon>
    </lineage>
</organism>
<dbReference type="Proteomes" id="UP001549184">
    <property type="component" value="Unassembled WGS sequence"/>
</dbReference>
<evidence type="ECO:0000313" key="1">
    <source>
        <dbReference type="EMBL" id="MET3653612.1"/>
    </source>
</evidence>
<comment type="caution">
    <text evidence="1">The sequence shown here is derived from an EMBL/GenBank/DDBJ whole genome shotgun (WGS) entry which is preliminary data.</text>
</comment>
<gene>
    <name evidence="1" type="ORF">ABIC75_003349</name>
</gene>
<dbReference type="EMBL" id="JBEPMU010000005">
    <property type="protein sequence ID" value="MET3653612.1"/>
    <property type="molecule type" value="Genomic_DNA"/>
</dbReference>
<name>A0ABV2JYF2_9GAMM</name>
<keyword evidence="2" id="KW-1185">Reference proteome</keyword>
<protein>
    <submittedName>
        <fullName evidence="1">Uncharacterized protein</fullName>
    </submittedName>
</protein>
<accession>A0ABV2JYF2</accession>
<proteinExistence type="predicted"/>